<protein>
    <submittedName>
        <fullName evidence="9">ABC transporter permease</fullName>
    </submittedName>
</protein>
<dbReference type="EMBL" id="VYDA01000498">
    <property type="protein sequence ID" value="MYH62801.1"/>
    <property type="molecule type" value="Genomic_DNA"/>
</dbReference>
<dbReference type="InterPro" id="IPR050366">
    <property type="entry name" value="BP-dependent_transpt_permease"/>
</dbReference>
<evidence type="ECO:0000256" key="4">
    <source>
        <dbReference type="ARBA" id="ARBA00022692"/>
    </source>
</evidence>
<keyword evidence="6 7" id="KW-0472">Membrane</keyword>
<reference evidence="9" key="1">
    <citation type="submission" date="2019-09" db="EMBL/GenBank/DDBJ databases">
        <title>Characterisation of the sponge microbiome using genome-centric metagenomics.</title>
        <authorList>
            <person name="Engelberts J.P."/>
            <person name="Robbins S.J."/>
            <person name="De Goeij J.M."/>
            <person name="Aranda M."/>
            <person name="Bell S.C."/>
            <person name="Webster N.S."/>
        </authorList>
    </citation>
    <scope>NUCLEOTIDE SEQUENCE</scope>
    <source>
        <strain evidence="9">SB0675_bin_29</strain>
    </source>
</reference>
<feature type="transmembrane region" description="Helical" evidence="7">
    <location>
        <begin position="12"/>
        <end position="32"/>
    </location>
</feature>
<dbReference type="InterPro" id="IPR000515">
    <property type="entry name" value="MetI-like"/>
</dbReference>
<feature type="transmembrane region" description="Helical" evidence="7">
    <location>
        <begin position="121"/>
        <end position="144"/>
    </location>
</feature>
<keyword evidence="2 7" id="KW-0813">Transport</keyword>
<evidence type="ECO:0000256" key="3">
    <source>
        <dbReference type="ARBA" id="ARBA00022475"/>
    </source>
</evidence>
<feature type="transmembrane region" description="Helical" evidence="7">
    <location>
        <begin position="52"/>
        <end position="76"/>
    </location>
</feature>
<dbReference type="GO" id="GO:0005886">
    <property type="term" value="C:plasma membrane"/>
    <property type="evidence" value="ECO:0007669"/>
    <property type="project" value="UniProtKB-SubCell"/>
</dbReference>
<dbReference type="PANTHER" id="PTHR43386">
    <property type="entry name" value="OLIGOPEPTIDE TRANSPORT SYSTEM PERMEASE PROTEIN APPC"/>
    <property type="match status" value="1"/>
</dbReference>
<dbReference type="Pfam" id="PF00528">
    <property type="entry name" value="BPD_transp_1"/>
    <property type="match status" value="1"/>
</dbReference>
<accession>A0A6B1G3Z3</accession>
<evidence type="ECO:0000256" key="6">
    <source>
        <dbReference type="ARBA" id="ARBA00023136"/>
    </source>
</evidence>
<sequence>MTRLVFGTGISLSVGSIAVLISVLIGTVLGVLSGYYGGMFDDIVNWFVNMQLAFPFILLAISVIAVLGPSLVNTIIVLTSFEFAKMVIAEAALSFLGLGPGGLDYSSWGLMLAECKNYLAVAWWVATIPGLAIMTAVLSINIVGDWLRDRLDPKLQT</sequence>
<feature type="transmembrane region" description="Helical" evidence="7">
    <location>
        <begin position="83"/>
        <end position="101"/>
    </location>
</feature>
<evidence type="ECO:0000259" key="8">
    <source>
        <dbReference type="PROSITE" id="PS50928"/>
    </source>
</evidence>
<feature type="domain" description="ABC transmembrane type-1" evidence="8">
    <location>
        <begin position="8"/>
        <end position="157"/>
    </location>
</feature>
<keyword evidence="5 7" id="KW-1133">Transmembrane helix</keyword>
<dbReference type="AlphaFoldDB" id="A0A6B1G3Z3"/>
<dbReference type="GO" id="GO:0055085">
    <property type="term" value="P:transmembrane transport"/>
    <property type="evidence" value="ECO:0007669"/>
    <property type="project" value="InterPro"/>
</dbReference>
<name>A0A6B1G3Z3_9CHLR</name>
<comment type="similarity">
    <text evidence="7">Belongs to the binding-protein-dependent transport system permease family.</text>
</comment>
<dbReference type="PROSITE" id="PS50928">
    <property type="entry name" value="ABC_TM1"/>
    <property type="match status" value="1"/>
</dbReference>
<dbReference type="SUPFAM" id="SSF161098">
    <property type="entry name" value="MetI-like"/>
    <property type="match status" value="1"/>
</dbReference>
<keyword evidence="4 7" id="KW-0812">Transmembrane</keyword>
<comment type="caution">
    <text evidence="9">The sequence shown here is derived from an EMBL/GenBank/DDBJ whole genome shotgun (WGS) entry which is preliminary data.</text>
</comment>
<evidence type="ECO:0000256" key="1">
    <source>
        <dbReference type="ARBA" id="ARBA00004651"/>
    </source>
</evidence>
<gene>
    <name evidence="9" type="ORF">F4148_13960</name>
</gene>
<dbReference type="PANTHER" id="PTHR43386:SF1">
    <property type="entry name" value="D,D-DIPEPTIDE TRANSPORT SYSTEM PERMEASE PROTEIN DDPC-RELATED"/>
    <property type="match status" value="1"/>
</dbReference>
<keyword evidence="3" id="KW-1003">Cell membrane</keyword>
<comment type="subcellular location">
    <subcellularLocation>
        <location evidence="1 7">Cell membrane</location>
        <topology evidence="1 7">Multi-pass membrane protein</topology>
    </subcellularLocation>
</comment>
<evidence type="ECO:0000256" key="5">
    <source>
        <dbReference type="ARBA" id="ARBA00022989"/>
    </source>
</evidence>
<dbReference type="InterPro" id="IPR035906">
    <property type="entry name" value="MetI-like_sf"/>
</dbReference>
<evidence type="ECO:0000313" key="9">
    <source>
        <dbReference type="EMBL" id="MYH62801.1"/>
    </source>
</evidence>
<organism evidence="9">
    <name type="scientific">Caldilineaceae bacterium SB0675_bin_29</name>
    <dbReference type="NCBI Taxonomy" id="2605266"/>
    <lineage>
        <taxon>Bacteria</taxon>
        <taxon>Bacillati</taxon>
        <taxon>Chloroflexota</taxon>
        <taxon>Caldilineae</taxon>
        <taxon>Caldilineales</taxon>
        <taxon>Caldilineaceae</taxon>
    </lineage>
</organism>
<evidence type="ECO:0000256" key="7">
    <source>
        <dbReference type="RuleBase" id="RU363032"/>
    </source>
</evidence>
<evidence type="ECO:0000256" key="2">
    <source>
        <dbReference type="ARBA" id="ARBA00022448"/>
    </source>
</evidence>
<proteinExistence type="inferred from homology"/>